<organism evidence="2 3">
    <name type="scientific">Kwoniella europaea PYCC6329</name>
    <dbReference type="NCBI Taxonomy" id="1423913"/>
    <lineage>
        <taxon>Eukaryota</taxon>
        <taxon>Fungi</taxon>
        <taxon>Dikarya</taxon>
        <taxon>Basidiomycota</taxon>
        <taxon>Agaricomycotina</taxon>
        <taxon>Tremellomycetes</taxon>
        <taxon>Tremellales</taxon>
        <taxon>Cryptococcaceae</taxon>
        <taxon>Kwoniella</taxon>
    </lineage>
</organism>
<feature type="compositionally biased region" description="Low complexity" evidence="1">
    <location>
        <begin position="267"/>
        <end position="284"/>
    </location>
</feature>
<evidence type="ECO:0000313" key="2">
    <source>
        <dbReference type="EMBL" id="WWD06707.1"/>
    </source>
</evidence>
<gene>
    <name evidence="2" type="ORF">V865_004802</name>
</gene>
<keyword evidence="3" id="KW-1185">Reference proteome</keyword>
<feature type="region of interest" description="Disordered" evidence="1">
    <location>
        <begin position="562"/>
        <end position="591"/>
    </location>
</feature>
<proteinExistence type="predicted"/>
<feature type="compositionally biased region" description="Pro residues" evidence="1">
    <location>
        <begin position="433"/>
        <end position="445"/>
    </location>
</feature>
<dbReference type="RefSeq" id="XP_066084674.1">
    <property type="nucleotide sequence ID" value="XM_066228577.1"/>
</dbReference>
<evidence type="ECO:0000313" key="3">
    <source>
        <dbReference type="Proteomes" id="UP001358614"/>
    </source>
</evidence>
<feature type="compositionally biased region" description="Acidic residues" evidence="1">
    <location>
        <begin position="415"/>
        <end position="428"/>
    </location>
</feature>
<feature type="compositionally biased region" description="Low complexity" evidence="1">
    <location>
        <begin position="226"/>
        <end position="259"/>
    </location>
</feature>
<protein>
    <recommendedName>
        <fullName evidence="4">BRCT domain-containing protein</fullName>
    </recommendedName>
</protein>
<name>A0AAX4KJV6_9TREE</name>
<reference evidence="2 3" key="1">
    <citation type="submission" date="2024-01" db="EMBL/GenBank/DDBJ databases">
        <title>Comparative genomics of Cryptococcus and Kwoniella reveals pathogenesis evolution and contrasting modes of karyotype evolution via chromosome fusion or intercentromeric recombination.</title>
        <authorList>
            <person name="Coelho M.A."/>
            <person name="David-Palma M."/>
            <person name="Shea T."/>
            <person name="Bowers K."/>
            <person name="McGinley-Smith S."/>
            <person name="Mohammad A.W."/>
            <person name="Gnirke A."/>
            <person name="Yurkov A.M."/>
            <person name="Nowrousian M."/>
            <person name="Sun S."/>
            <person name="Cuomo C.A."/>
            <person name="Heitman J."/>
        </authorList>
    </citation>
    <scope>NUCLEOTIDE SEQUENCE [LARGE SCALE GENOMIC DNA]</scope>
    <source>
        <strain evidence="2 3">PYCC6329</strain>
    </source>
</reference>
<evidence type="ECO:0000256" key="1">
    <source>
        <dbReference type="SAM" id="MobiDB-lite"/>
    </source>
</evidence>
<feature type="region of interest" description="Disordered" evidence="1">
    <location>
        <begin position="686"/>
        <end position="743"/>
    </location>
</feature>
<feature type="region of interest" description="Disordered" evidence="1">
    <location>
        <begin position="397"/>
        <end position="463"/>
    </location>
</feature>
<dbReference type="KEGG" id="ker:91103603"/>
<sequence>MTSGKKKYDPPRHQWTEKQTYHLLETISSSQTYLDTFFPPQSFKSTSTKYEMEKELCLLILDDTKWMEWMIQHSKIRRNGDRLEVLEGWEKMGNPVRSRLDLIHKDARDARRLLGKATSPDDLKHNSQERLIWNDYRNSGRYTWYFLYVQAQLVHNPNWINSPQTTSGSRSGNSSTPGSEASSSSTPLRSISTNHPNDTPSRRTVGGDTPEGRFSAHSQHNISALPRPTLPSTSSMSTPVRAPARPVVPSSSRSATTTTKRTFPAYSIPRAAPSSMSRSAPSSLDSRRTKRPRTSPPAQRISTRTTPLIRRVGNLAPDVISISSDSDSNTNSEPNDSFSDDEDEDDSTDLVEIQVTTIIRPDPSSNIPFIPFPTNGDNLHTSSRTILDQAQNLEAIRNLSRPIMTPRNHDRSSDDSDSDREDEDETTEESLRPPTPPFPPPPPPSSSTTSTLFSHIGDNQSRNTLSGAISEHFMEDMFYDPTIRSHRLDALHRNLGKSPPPVQPTVLSIVTASAGPVEDDGVLRLHAVEHQDEGEQLTYGPVFSPLIITDGTLPDFPINLDLGSPKIGERDKPIEVSDSEEENDEEQEQGASIQQNIITQGSGSILGIDIRQTAGDHPGCGGIEELVDEHEDMDIEMDMDMDIQDDREFDDLNSECDIGGRDELEDMDLCSDIGQDETEQRFDDSWEMVDDPGSCNSPHSRPPSVTIASSSTQSKDPVNKSSPSSRSLAHPQPASALDTSRTMDSSGPIIRILLLELKYTKSRALEDIEVDFRCMRSPSIKSLEDIVEIMGGKVANIDTKQGEGKTSYLVVDDGVPDEGVSKGRRVSVGELLGMIADLREGELNGVP</sequence>
<dbReference type="GeneID" id="91103603"/>
<feature type="compositionally biased region" description="Low complexity" evidence="1">
    <location>
        <begin position="321"/>
        <end position="337"/>
    </location>
</feature>
<dbReference type="EMBL" id="CP144089">
    <property type="protein sequence ID" value="WWD06707.1"/>
    <property type="molecule type" value="Genomic_DNA"/>
</dbReference>
<feature type="compositionally biased region" description="Polar residues" evidence="1">
    <location>
        <begin position="706"/>
        <end position="727"/>
    </location>
</feature>
<feature type="compositionally biased region" description="Acidic residues" evidence="1">
    <location>
        <begin position="338"/>
        <end position="348"/>
    </location>
</feature>
<evidence type="ECO:0008006" key="4">
    <source>
        <dbReference type="Google" id="ProtNLM"/>
    </source>
</evidence>
<accession>A0AAX4KJV6</accession>
<feature type="compositionally biased region" description="Acidic residues" evidence="1">
    <location>
        <begin position="577"/>
        <end position="588"/>
    </location>
</feature>
<feature type="compositionally biased region" description="Low complexity" evidence="1">
    <location>
        <begin position="165"/>
        <end position="192"/>
    </location>
</feature>
<dbReference type="Proteomes" id="UP001358614">
    <property type="component" value="Chromosome 1"/>
</dbReference>
<dbReference type="AlphaFoldDB" id="A0AAX4KJV6"/>
<feature type="region of interest" description="Disordered" evidence="1">
    <location>
        <begin position="164"/>
        <end position="348"/>
    </location>
</feature>